<reference evidence="1" key="1">
    <citation type="submission" date="2019-12" db="EMBL/GenBank/DDBJ databases">
        <title>Novel species isolated from a subtropical stream in China.</title>
        <authorList>
            <person name="Lu H."/>
        </authorList>
    </citation>
    <scope>NUCLEOTIDE SEQUENCE [LARGE SCALE GENOMIC DNA]</scope>
    <source>
        <strain evidence="1">FT93W</strain>
    </source>
</reference>
<dbReference type="AlphaFoldDB" id="A0A845I2C4"/>
<dbReference type="RefSeq" id="WP_161035472.1">
    <property type="nucleotide sequence ID" value="NZ_WWCL01000002.1"/>
</dbReference>
<organism evidence="1 2">
    <name type="scientific">Duganella fentianensis</name>
    <dbReference type="NCBI Taxonomy" id="2692177"/>
    <lineage>
        <taxon>Bacteria</taxon>
        <taxon>Pseudomonadati</taxon>
        <taxon>Pseudomonadota</taxon>
        <taxon>Betaproteobacteria</taxon>
        <taxon>Burkholderiales</taxon>
        <taxon>Oxalobacteraceae</taxon>
        <taxon>Telluria group</taxon>
        <taxon>Duganella</taxon>
    </lineage>
</organism>
<accession>A0A845I2C4</accession>
<evidence type="ECO:0000313" key="2">
    <source>
        <dbReference type="Proteomes" id="UP000444316"/>
    </source>
</evidence>
<evidence type="ECO:0008006" key="3">
    <source>
        <dbReference type="Google" id="ProtNLM"/>
    </source>
</evidence>
<name>A0A845I2C4_9BURK</name>
<sequence length="67" mass="7209">MVNSTPTPAEKRRDSINHLRWQAKAVANLLSAIHLLPADDQQATMETTSRLADELAGDLSALVRGAA</sequence>
<keyword evidence="2" id="KW-1185">Reference proteome</keyword>
<evidence type="ECO:0000313" key="1">
    <source>
        <dbReference type="EMBL" id="MYN45935.1"/>
    </source>
</evidence>
<dbReference type="Proteomes" id="UP000444316">
    <property type="component" value="Unassembled WGS sequence"/>
</dbReference>
<dbReference type="EMBL" id="WWCL01000002">
    <property type="protein sequence ID" value="MYN45935.1"/>
    <property type="molecule type" value="Genomic_DNA"/>
</dbReference>
<protein>
    <recommendedName>
        <fullName evidence="3">Histidine kinase</fullName>
    </recommendedName>
</protein>
<proteinExistence type="predicted"/>
<comment type="caution">
    <text evidence="1">The sequence shown here is derived from an EMBL/GenBank/DDBJ whole genome shotgun (WGS) entry which is preliminary data.</text>
</comment>
<gene>
    <name evidence="1" type="ORF">GTP23_12840</name>
</gene>